<dbReference type="AlphaFoldDB" id="A0A6I3KKI1"/>
<organism evidence="2 3">
    <name type="scientific">Hyphomicrobium album</name>
    <dbReference type="NCBI Taxonomy" id="2665159"/>
    <lineage>
        <taxon>Bacteria</taxon>
        <taxon>Pseudomonadati</taxon>
        <taxon>Pseudomonadota</taxon>
        <taxon>Alphaproteobacteria</taxon>
        <taxon>Hyphomicrobiales</taxon>
        <taxon>Hyphomicrobiaceae</taxon>
        <taxon>Hyphomicrobium</taxon>
    </lineage>
</organism>
<protein>
    <recommendedName>
        <fullName evidence="4">Stringent starvation protein B</fullName>
    </recommendedName>
</protein>
<sequence length="234" mass="25132">MAAEPTIDYEALAQDALRGVVRTVLVQAAKTGLPGEHHFYISFDTGASGVVLSKRLKDKYPSEMTIVLQHRFWDLSVSDSGFEVKLTFDGIPERLVVPFAAIRVFFDPSVRYGMQFEDPNAEPELGDSVGQRFGARTNERANGGRTNLRSTAPKKPRVPRKKSEPAAATPTPGPQPAAGATPAAPPVQLKPQAPAPAPTPLQPVAAKANDAGDDKPKQDNGGAQIVRLDAFRKK</sequence>
<name>A0A6I3KKI1_9HYPH</name>
<dbReference type="EMBL" id="WMBQ01000001">
    <property type="protein sequence ID" value="MTD94242.1"/>
    <property type="molecule type" value="Genomic_DNA"/>
</dbReference>
<dbReference type="Gene3D" id="2.30.30.220">
    <property type="entry name" value="SspB-like"/>
    <property type="match status" value="1"/>
</dbReference>
<dbReference type="InterPro" id="IPR036760">
    <property type="entry name" value="SspB-like_sf"/>
</dbReference>
<dbReference type="RefSeq" id="WP_154738693.1">
    <property type="nucleotide sequence ID" value="NZ_WMBQ01000001.1"/>
</dbReference>
<proteinExistence type="predicted"/>
<evidence type="ECO:0000256" key="1">
    <source>
        <dbReference type="SAM" id="MobiDB-lite"/>
    </source>
</evidence>
<dbReference type="Proteomes" id="UP000440694">
    <property type="component" value="Unassembled WGS sequence"/>
</dbReference>
<dbReference type="Pfam" id="PF04386">
    <property type="entry name" value="SspB"/>
    <property type="match status" value="1"/>
</dbReference>
<keyword evidence="3" id="KW-1185">Reference proteome</keyword>
<comment type="caution">
    <text evidence="2">The sequence shown here is derived from an EMBL/GenBank/DDBJ whole genome shotgun (WGS) entry which is preliminary data.</text>
</comment>
<feature type="compositionally biased region" description="Low complexity" evidence="1">
    <location>
        <begin position="165"/>
        <end position="192"/>
    </location>
</feature>
<dbReference type="SUPFAM" id="SSF101738">
    <property type="entry name" value="SspB-like"/>
    <property type="match status" value="1"/>
</dbReference>
<feature type="region of interest" description="Disordered" evidence="1">
    <location>
        <begin position="136"/>
        <end position="234"/>
    </location>
</feature>
<evidence type="ECO:0008006" key="4">
    <source>
        <dbReference type="Google" id="ProtNLM"/>
    </source>
</evidence>
<gene>
    <name evidence="2" type="ORF">GIW81_07825</name>
</gene>
<evidence type="ECO:0000313" key="2">
    <source>
        <dbReference type="EMBL" id="MTD94242.1"/>
    </source>
</evidence>
<accession>A0A6I3KKI1</accession>
<evidence type="ECO:0000313" key="3">
    <source>
        <dbReference type="Proteomes" id="UP000440694"/>
    </source>
</evidence>
<reference evidence="2 3" key="1">
    <citation type="submission" date="2019-11" db="EMBL/GenBank/DDBJ databases">
        <title>Identification of a novel strain.</title>
        <authorList>
            <person name="Xu Q."/>
            <person name="Wang G."/>
        </authorList>
    </citation>
    <scope>NUCLEOTIDE SEQUENCE [LARGE SCALE GENOMIC DNA]</scope>
    <source>
        <strain evidence="3">xq</strain>
    </source>
</reference>
<dbReference type="InterPro" id="IPR007481">
    <property type="entry name" value="SspB"/>
</dbReference>